<accession>A0A6J6A145</accession>
<dbReference type="AlphaFoldDB" id="A0A6J6A145"/>
<name>A0A6J6A145_9ZZZZ</name>
<gene>
    <name evidence="1" type="ORF">UFOPK3331_02148</name>
</gene>
<protein>
    <submittedName>
        <fullName evidence="1">Unannotated protein</fullName>
    </submittedName>
</protein>
<organism evidence="1">
    <name type="scientific">freshwater metagenome</name>
    <dbReference type="NCBI Taxonomy" id="449393"/>
    <lineage>
        <taxon>unclassified sequences</taxon>
        <taxon>metagenomes</taxon>
        <taxon>ecological metagenomes</taxon>
    </lineage>
</organism>
<evidence type="ECO:0000313" key="1">
    <source>
        <dbReference type="EMBL" id="CAB4347216.1"/>
    </source>
</evidence>
<sequence>MHGAHKGRICLGTHGIRHLGEALVLKHRNDSVLHRTNAVVGGIDEWLRKWQAKATKEIAHLIAICSRQDRTNNSHAQGTAHLAGGVIDR</sequence>
<proteinExistence type="predicted"/>
<dbReference type="EMBL" id="CAESAL010000155">
    <property type="protein sequence ID" value="CAB4347216.1"/>
    <property type="molecule type" value="Genomic_DNA"/>
</dbReference>
<reference evidence="1" key="1">
    <citation type="submission" date="2020-05" db="EMBL/GenBank/DDBJ databases">
        <authorList>
            <person name="Chiriac C."/>
            <person name="Salcher M."/>
            <person name="Ghai R."/>
            <person name="Kavagutti S V."/>
        </authorList>
    </citation>
    <scope>NUCLEOTIDE SEQUENCE</scope>
</reference>